<gene>
    <name evidence="3" type="ORF">MAMMFC1_02565</name>
</gene>
<reference evidence="3 4" key="1">
    <citation type="journal article" date="2018" name="Int. J. Syst. Evol. Microbiol.">
        <title>Methylomusa anaerophila gen. nov., sp. nov., an anaerobic methanol-utilizing bacterium isolated from a microbial fuel cell.</title>
        <authorList>
            <person name="Amano N."/>
            <person name="Yamamuro A."/>
            <person name="Miyahara M."/>
            <person name="Kouzuma A."/>
            <person name="Abe T."/>
            <person name="Watanabe K."/>
        </authorList>
    </citation>
    <scope>NUCLEOTIDE SEQUENCE [LARGE SCALE GENOMIC DNA]</scope>
    <source>
        <strain evidence="3 4">MMFC1</strain>
    </source>
</reference>
<keyword evidence="1" id="KW-1133">Transmembrane helix</keyword>
<feature type="transmembrane region" description="Helical" evidence="1">
    <location>
        <begin position="12"/>
        <end position="32"/>
    </location>
</feature>
<dbReference type="RefSeq" id="WP_126308846.1">
    <property type="nucleotide sequence ID" value="NZ_AP018449.1"/>
</dbReference>
<dbReference type="EMBL" id="AP018449">
    <property type="protein sequence ID" value="BBB91880.1"/>
    <property type="molecule type" value="Genomic_DNA"/>
</dbReference>
<feature type="domain" description="Phosphatidic acid phosphatase type 2/haloperoxidase" evidence="2">
    <location>
        <begin position="77"/>
        <end position="178"/>
    </location>
</feature>
<accession>A0A348ALD2</accession>
<dbReference type="InterPro" id="IPR000326">
    <property type="entry name" value="PAP2/HPO"/>
</dbReference>
<dbReference type="KEGG" id="mana:MAMMFC1_02565"/>
<keyword evidence="4" id="KW-1185">Reference proteome</keyword>
<feature type="transmembrane region" description="Helical" evidence="1">
    <location>
        <begin position="52"/>
        <end position="70"/>
    </location>
</feature>
<dbReference type="Pfam" id="PF01569">
    <property type="entry name" value="PAP2"/>
    <property type="match status" value="1"/>
</dbReference>
<feature type="transmembrane region" description="Helical" evidence="1">
    <location>
        <begin position="120"/>
        <end position="142"/>
    </location>
</feature>
<protein>
    <submittedName>
        <fullName evidence="3">PAP2 superfamily protein</fullName>
    </submittedName>
</protein>
<organism evidence="3 4">
    <name type="scientific">Methylomusa anaerophila</name>
    <dbReference type="NCBI Taxonomy" id="1930071"/>
    <lineage>
        <taxon>Bacteria</taxon>
        <taxon>Bacillati</taxon>
        <taxon>Bacillota</taxon>
        <taxon>Negativicutes</taxon>
        <taxon>Selenomonadales</taxon>
        <taxon>Sporomusaceae</taxon>
        <taxon>Methylomusa</taxon>
    </lineage>
</organism>
<dbReference type="CDD" id="cd01610">
    <property type="entry name" value="PAP2_like"/>
    <property type="match status" value="1"/>
</dbReference>
<sequence length="210" mass="23275">MNMLKLLRQRDSFSKALIWAVGVGLATILLVLTMKKSGNIDIWALAYNIGNQGNDLFLILTNLLIIGWALNKRWRSIIYLTLTLDAAVWAVVQGVKALHLTTEWAYRPNGGAGGFPSGHATHAFAMAFLLTLFFPRLAWLWYGCAAVISWSRVESDWHTGFQVTVGVVLGIGTVLLLVGRWLKHPDAAQAIGRFQQGKPAVQTDQKYVIE</sequence>
<evidence type="ECO:0000256" key="1">
    <source>
        <dbReference type="SAM" id="Phobius"/>
    </source>
</evidence>
<dbReference type="Proteomes" id="UP000276437">
    <property type="component" value="Chromosome"/>
</dbReference>
<dbReference type="InterPro" id="IPR036938">
    <property type="entry name" value="PAP2/HPO_sf"/>
</dbReference>
<evidence type="ECO:0000313" key="4">
    <source>
        <dbReference type="Proteomes" id="UP000276437"/>
    </source>
</evidence>
<name>A0A348ALD2_9FIRM</name>
<keyword evidence="1" id="KW-0472">Membrane</keyword>
<dbReference type="SMART" id="SM00014">
    <property type="entry name" value="acidPPc"/>
    <property type="match status" value="1"/>
</dbReference>
<proteinExistence type="predicted"/>
<dbReference type="OrthoDB" id="1683871at2"/>
<keyword evidence="1" id="KW-0812">Transmembrane</keyword>
<evidence type="ECO:0000259" key="2">
    <source>
        <dbReference type="SMART" id="SM00014"/>
    </source>
</evidence>
<dbReference type="AlphaFoldDB" id="A0A348ALD2"/>
<dbReference type="Gene3D" id="1.20.144.10">
    <property type="entry name" value="Phosphatidic acid phosphatase type 2/haloperoxidase"/>
    <property type="match status" value="1"/>
</dbReference>
<feature type="transmembrane region" description="Helical" evidence="1">
    <location>
        <begin position="163"/>
        <end position="182"/>
    </location>
</feature>
<dbReference type="SUPFAM" id="SSF48317">
    <property type="entry name" value="Acid phosphatase/Vanadium-dependent haloperoxidase"/>
    <property type="match status" value="1"/>
</dbReference>
<evidence type="ECO:0000313" key="3">
    <source>
        <dbReference type="EMBL" id="BBB91880.1"/>
    </source>
</evidence>